<keyword evidence="1" id="KW-1133">Transmembrane helix</keyword>
<dbReference type="Proteomes" id="UP000019141">
    <property type="component" value="Unassembled WGS sequence"/>
</dbReference>
<dbReference type="EMBL" id="AZHW01000891">
    <property type="protein sequence ID" value="ETW95647.1"/>
    <property type="molecule type" value="Genomic_DNA"/>
</dbReference>
<keyword evidence="1" id="KW-0812">Transmembrane</keyword>
<sequence>MIAGERLPVLTCGVSLLLHLVVVISRLLVEVPISCQIKKR</sequence>
<feature type="transmembrane region" description="Helical" evidence="1">
    <location>
        <begin position="6"/>
        <end position="29"/>
    </location>
</feature>
<protein>
    <submittedName>
        <fullName evidence="2">Uncharacterized protein</fullName>
    </submittedName>
</protein>
<organism evidence="2 3">
    <name type="scientific">Entotheonella factor</name>
    <dbReference type="NCBI Taxonomy" id="1429438"/>
    <lineage>
        <taxon>Bacteria</taxon>
        <taxon>Pseudomonadati</taxon>
        <taxon>Nitrospinota/Tectimicrobiota group</taxon>
        <taxon>Candidatus Tectimicrobiota</taxon>
        <taxon>Candidatus Entotheonellia</taxon>
        <taxon>Candidatus Entotheonellales</taxon>
        <taxon>Candidatus Entotheonellaceae</taxon>
        <taxon>Candidatus Entotheonella</taxon>
    </lineage>
</organism>
<evidence type="ECO:0000313" key="2">
    <source>
        <dbReference type="EMBL" id="ETW95647.1"/>
    </source>
</evidence>
<proteinExistence type="predicted"/>
<comment type="caution">
    <text evidence="2">The sequence shown here is derived from an EMBL/GenBank/DDBJ whole genome shotgun (WGS) entry which is preliminary data.</text>
</comment>
<evidence type="ECO:0000256" key="1">
    <source>
        <dbReference type="SAM" id="Phobius"/>
    </source>
</evidence>
<keyword evidence="3" id="KW-1185">Reference proteome</keyword>
<dbReference type="AlphaFoldDB" id="W4LCD1"/>
<name>W4LCD1_ENTF1</name>
<keyword evidence="1" id="KW-0472">Membrane</keyword>
<reference evidence="2 3" key="1">
    <citation type="journal article" date="2014" name="Nature">
        <title>An environmental bacterial taxon with a large and distinct metabolic repertoire.</title>
        <authorList>
            <person name="Wilson M.C."/>
            <person name="Mori T."/>
            <person name="Ruckert C."/>
            <person name="Uria A.R."/>
            <person name="Helf M.J."/>
            <person name="Takada K."/>
            <person name="Gernert C."/>
            <person name="Steffens U.A."/>
            <person name="Heycke N."/>
            <person name="Schmitt S."/>
            <person name="Rinke C."/>
            <person name="Helfrich E.J."/>
            <person name="Brachmann A.O."/>
            <person name="Gurgui C."/>
            <person name="Wakimoto T."/>
            <person name="Kracht M."/>
            <person name="Crusemann M."/>
            <person name="Hentschel U."/>
            <person name="Abe I."/>
            <person name="Matsunaga S."/>
            <person name="Kalinowski J."/>
            <person name="Takeyama H."/>
            <person name="Piel J."/>
        </authorList>
    </citation>
    <scope>NUCLEOTIDE SEQUENCE [LARGE SCALE GENOMIC DNA]</scope>
    <source>
        <strain evidence="3">TSY1</strain>
    </source>
</reference>
<accession>W4LCD1</accession>
<dbReference type="HOGENOM" id="CLU_3286577_0_0_7"/>
<evidence type="ECO:0000313" key="3">
    <source>
        <dbReference type="Proteomes" id="UP000019141"/>
    </source>
</evidence>
<gene>
    <name evidence="2" type="ORF">ETSY1_29705</name>
</gene>